<protein>
    <submittedName>
        <fullName evidence="1">Uncharacterized protein</fullName>
    </submittedName>
</protein>
<proteinExistence type="predicted"/>
<evidence type="ECO:0000313" key="2">
    <source>
        <dbReference type="Proteomes" id="UP000004371"/>
    </source>
</evidence>
<organism evidence="1 2">
    <name type="scientific">Vibrio brasiliensis LMG 20546</name>
    <dbReference type="NCBI Taxonomy" id="945543"/>
    <lineage>
        <taxon>Bacteria</taxon>
        <taxon>Pseudomonadati</taxon>
        <taxon>Pseudomonadota</taxon>
        <taxon>Gammaproteobacteria</taxon>
        <taxon>Vibrionales</taxon>
        <taxon>Vibrionaceae</taxon>
        <taxon>Vibrio</taxon>
        <taxon>Vibrio oreintalis group</taxon>
    </lineage>
</organism>
<name>E8M0P5_9VIBR</name>
<accession>E8M0P5</accession>
<reference evidence="1 2" key="1">
    <citation type="journal article" date="2012" name="Int. J. Syst. Evol. Microbiol.">
        <title>Vibrio caribbeanicus sp. nov., isolated from the marine sponge Scleritoderma cyanea.</title>
        <authorList>
            <person name="Hoffmann M."/>
            <person name="Monday S.R."/>
            <person name="Allard M.W."/>
            <person name="Strain E.A."/>
            <person name="Whittaker P."/>
            <person name="Naum M."/>
            <person name="McCarthy P.J."/>
            <person name="Lopez J.V."/>
            <person name="Fischer M."/>
            <person name="Brown E.W."/>
        </authorList>
    </citation>
    <scope>NUCLEOTIDE SEQUENCE [LARGE SCALE GENOMIC DNA]</scope>
    <source>
        <strain evidence="1 2">LMG 20546</strain>
    </source>
</reference>
<gene>
    <name evidence="1" type="ORF">VIBR0546_09769</name>
</gene>
<keyword evidence="2" id="KW-1185">Reference proteome</keyword>
<dbReference type="EMBL" id="AEVS01000116">
    <property type="protein sequence ID" value="EGA63570.1"/>
    <property type="molecule type" value="Genomic_DNA"/>
</dbReference>
<comment type="caution">
    <text evidence="1">The sequence shown here is derived from an EMBL/GenBank/DDBJ whole genome shotgun (WGS) entry which is preliminary data.</text>
</comment>
<dbReference type="RefSeq" id="WP_006881652.1">
    <property type="nucleotide sequence ID" value="NZ_AEVS01000116.1"/>
</dbReference>
<dbReference type="AlphaFoldDB" id="E8M0P5"/>
<dbReference type="Proteomes" id="UP000004371">
    <property type="component" value="Unassembled WGS sequence"/>
</dbReference>
<evidence type="ECO:0000313" key="1">
    <source>
        <dbReference type="EMBL" id="EGA63570.1"/>
    </source>
</evidence>
<sequence>MRPTKENLTKLIGKDIEMDIRLTSQPDDSPKGYLEKQYGVSIIENNGKYILTRDDAAADRGVWVPYAETKAVIGRNTGSGVGWMASGPFSGCEMAVGVDKSQDRVFVAHIAKQRGSTAPADYRKFRVESQASEFYWNKIPMPFEDRFSCAYVFVICSPNGIVSMNSLEVAVTAMGGSNGKVISVRTFK</sequence>
<dbReference type="OrthoDB" id="5870614at2"/>
<dbReference type="eggNOG" id="ENOG5031C30">
    <property type="taxonomic scope" value="Bacteria"/>
</dbReference>